<reference evidence="2" key="1">
    <citation type="submission" date="2009-10" db="EMBL/GenBank/DDBJ databases">
        <title>Complete sequence of Bacillus selenitireducens MLS10.</title>
        <authorList>
            <consortium name="US DOE Joint Genome Institute"/>
            <person name="Lucas S."/>
            <person name="Copeland A."/>
            <person name="Lapidus A."/>
            <person name="Glavina del Rio T."/>
            <person name="Dalin E."/>
            <person name="Tice H."/>
            <person name="Bruce D."/>
            <person name="Goodwin L."/>
            <person name="Pitluck S."/>
            <person name="Sims D."/>
            <person name="Brettin T."/>
            <person name="Detter J.C."/>
            <person name="Han C."/>
            <person name="Larimer F."/>
            <person name="Land M."/>
            <person name="Hauser L."/>
            <person name="Kyrpides N."/>
            <person name="Ovchinnikova G."/>
            <person name="Stolz J."/>
        </authorList>
    </citation>
    <scope>NUCLEOTIDE SEQUENCE [LARGE SCALE GENOMIC DNA]</scope>
    <source>
        <strain evidence="2">MLS10</strain>
    </source>
</reference>
<dbReference type="InterPro" id="IPR002575">
    <property type="entry name" value="Aminoglycoside_PTrfase"/>
</dbReference>
<dbReference type="Gene3D" id="3.90.1200.10">
    <property type="match status" value="1"/>
</dbReference>
<dbReference type="InterPro" id="IPR011009">
    <property type="entry name" value="Kinase-like_dom_sf"/>
</dbReference>
<dbReference type="Proteomes" id="UP000000271">
    <property type="component" value="Chromosome"/>
</dbReference>
<dbReference type="InterPro" id="IPR052077">
    <property type="entry name" value="CcrZ_PhaseVar_Mediator"/>
</dbReference>
<accession>D6XSI1</accession>
<dbReference type="eggNOG" id="COG0510">
    <property type="taxonomic scope" value="Bacteria"/>
</dbReference>
<proteinExistence type="predicted"/>
<name>D6XSI1_BACIE</name>
<dbReference type="PANTHER" id="PTHR40086:SF1">
    <property type="entry name" value="CELL CYCLE REGULATOR CCRZ"/>
    <property type="match status" value="1"/>
</dbReference>
<dbReference type="STRING" id="439292.Bsel_1255"/>
<dbReference type="KEGG" id="bse:Bsel_1255"/>
<dbReference type="SUPFAM" id="SSF56112">
    <property type="entry name" value="Protein kinase-like (PK-like)"/>
    <property type="match status" value="1"/>
</dbReference>
<evidence type="ECO:0000313" key="2">
    <source>
        <dbReference type="EMBL" id="ADH98767.1"/>
    </source>
</evidence>
<keyword evidence="3" id="KW-1185">Reference proteome</keyword>
<sequence>MEQFLGEGWELRPAGGATGEAYIAERGQQKIFVKRNSSPFLAVLSAEGIVPKLLWTKRLENGDVVTAQEWVEGRKLDRHELNSNRVARLLSKIHRSSELLEMFKRMGNTPVMPEHVIDYAKKAMAKMTSHQPQVLHALHWLVDQVPVHDETCFVVCHADVHHNNWIHYNDHDKDELYLIDWDGAKLADPVMDIAPILYLYVPEADRAEWLSQYGISQTPELDNKVRWYLTALCIENIAWYDCRGLDGERDQWLDRLNRVMNE</sequence>
<gene>
    <name evidence="2" type="ordered locus">Bsel_1255</name>
</gene>
<dbReference type="AlphaFoldDB" id="D6XSI1"/>
<protein>
    <submittedName>
        <fullName evidence="2">Aminoglycoside phosphotransferase</fullName>
    </submittedName>
</protein>
<dbReference type="HOGENOM" id="CLU_093117_0_0_9"/>
<evidence type="ECO:0000313" key="3">
    <source>
        <dbReference type="Proteomes" id="UP000000271"/>
    </source>
</evidence>
<feature type="domain" description="Aminoglycoside phosphotransferase" evidence="1">
    <location>
        <begin position="20"/>
        <end position="218"/>
    </location>
</feature>
<dbReference type="PANTHER" id="PTHR40086">
    <property type="entry name" value="PHOSPHOTRANSFERASE YTMP-RELATED"/>
    <property type="match status" value="1"/>
</dbReference>
<dbReference type="GO" id="GO:0016740">
    <property type="term" value="F:transferase activity"/>
    <property type="evidence" value="ECO:0007669"/>
    <property type="project" value="UniProtKB-KW"/>
</dbReference>
<dbReference type="Pfam" id="PF01636">
    <property type="entry name" value="APH"/>
    <property type="match status" value="1"/>
</dbReference>
<dbReference type="EMBL" id="CP001791">
    <property type="protein sequence ID" value="ADH98767.1"/>
    <property type="molecule type" value="Genomic_DNA"/>
</dbReference>
<evidence type="ECO:0000259" key="1">
    <source>
        <dbReference type="Pfam" id="PF01636"/>
    </source>
</evidence>
<organism evidence="2 3">
    <name type="scientific">Bacillus selenitireducens (strain ATCC 700615 / DSM 15326 / MLS10)</name>
    <dbReference type="NCBI Taxonomy" id="439292"/>
    <lineage>
        <taxon>Bacteria</taxon>
        <taxon>Bacillati</taxon>
        <taxon>Bacillota</taxon>
        <taxon>Bacilli</taxon>
        <taxon>Bacillales</taxon>
        <taxon>Bacillaceae</taxon>
        <taxon>Salisediminibacterium</taxon>
    </lineage>
</organism>